<reference evidence="3 4" key="1">
    <citation type="journal article" date="2015" name="BMC Genomics">
        <title>Insights from the genome of Ophiocordyceps polyrhachis-furcata to pathogenicity and host specificity in insect fungi.</title>
        <authorList>
            <person name="Wichadakul D."/>
            <person name="Kobmoo N."/>
            <person name="Ingsriswang S."/>
            <person name="Tangphatsornruang S."/>
            <person name="Chantasingh D."/>
            <person name="Luangsa-ard J.J."/>
            <person name="Eurwilaichitr L."/>
        </authorList>
    </citation>
    <scope>NUCLEOTIDE SEQUENCE [LARGE SCALE GENOMIC DNA]</scope>
    <source>
        <strain evidence="3 4">BCC 54312</strain>
    </source>
</reference>
<proteinExistence type="inferred from homology"/>
<dbReference type="Proteomes" id="UP000253664">
    <property type="component" value="Unassembled WGS sequence"/>
</dbReference>
<accession>A0A367L3B7</accession>
<dbReference type="OrthoDB" id="437457at2759"/>
<feature type="domain" description="Phospholipase/carboxylesterase/thioesterase" evidence="2">
    <location>
        <begin position="26"/>
        <end position="200"/>
    </location>
</feature>
<evidence type="ECO:0000313" key="3">
    <source>
        <dbReference type="EMBL" id="RCI08702.1"/>
    </source>
</evidence>
<comment type="similarity">
    <text evidence="1">Belongs to the AB hydrolase superfamily. AB hydrolase 2 family.</text>
</comment>
<gene>
    <name evidence="3" type="ORF">L249_4833</name>
</gene>
<keyword evidence="4" id="KW-1185">Reference proteome</keyword>
<organism evidence="3 4">
    <name type="scientific">Ophiocordyceps polyrhachis-furcata BCC 54312</name>
    <dbReference type="NCBI Taxonomy" id="1330021"/>
    <lineage>
        <taxon>Eukaryota</taxon>
        <taxon>Fungi</taxon>
        <taxon>Dikarya</taxon>
        <taxon>Ascomycota</taxon>
        <taxon>Pezizomycotina</taxon>
        <taxon>Sordariomycetes</taxon>
        <taxon>Hypocreomycetidae</taxon>
        <taxon>Hypocreales</taxon>
        <taxon>Ophiocordycipitaceae</taxon>
        <taxon>Ophiocordyceps</taxon>
    </lineage>
</organism>
<dbReference type="InterPro" id="IPR003140">
    <property type="entry name" value="PLipase/COase/thioEstase"/>
</dbReference>
<dbReference type="PANTHER" id="PTHR10655:SF67">
    <property type="entry name" value="PHOSPHOLIPASE_CARBOXYLESTERASE SUPERFAMILY (AFU_ORTHOLOGUE AFUA_5G09340)"/>
    <property type="match status" value="1"/>
</dbReference>
<comment type="caution">
    <text evidence="3">The sequence shown here is derived from an EMBL/GenBank/DDBJ whole genome shotgun (WGS) entry which is preliminary data.</text>
</comment>
<dbReference type="GO" id="GO:0052689">
    <property type="term" value="F:carboxylic ester hydrolase activity"/>
    <property type="evidence" value="ECO:0007669"/>
    <property type="project" value="TreeGrafter"/>
</dbReference>
<dbReference type="GO" id="GO:0005737">
    <property type="term" value="C:cytoplasm"/>
    <property type="evidence" value="ECO:0007669"/>
    <property type="project" value="TreeGrafter"/>
</dbReference>
<dbReference type="Gene3D" id="3.40.50.1820">
    <property type="entry name" value="alpha/beta hydrolase"/>
    <property type="match status" value="1"/>
</dbReference>
<dbReference type="Pfam" id="PF02230">
    <property type="entry name" value="Abhydrolase_2"/>
    <property type="match status" value="1"/>
</dbReference>
<evidence type="ECO:0000256" key="1">
    <source>
        <dbReference type="ARBA" id="ARBA00006499"/>
    </source>
</evidence>
<dbReference type="STRING" id="1330021.A0A367L3B7"/>
<dbReference type="PANTHER" id="PTHR10655">
    <property type="entry name" value="LYSOPHOSPHOLIPASE-RELATED"/>
    <property type="match status" value="1"/>
</dbReference>
<evidence type="ECO:0000313" key="4">
    <source>
        <dbReference type="Proteomes" id="UP000253664"/>
    </source>
</evidence>
<dbReference type="InterPro" id="IPR029058">
    <property type="entry name" value="AB_hydrolase_fold"/>
</dbReference>
<dbReference type="AlphaFoldDB" id="A0A367L3B7"/>
<dbReference type="InterPro" id="IPR050565">
    <property type="entry name" value="LYPA1-2/EST-like"/>
</dbReference>
<dbReference type="EMBL" id="LKCN02000018">
    <property type="protein sequence ID" value="RCI08702.1"/>
    <property type="molecule type" value="Genomic_DNA"/>
</dbReference>
<name>A0A367L3B7_9HYPO</name>
<protein>
    <recommendedName>
        <fullName evidence="2">Phospholipase/carboxylesterase/thioesterase domain-containing protein</fullName>
    </recommendedName>
</protein>
<sequence>MPPRIPTEADFAPLSTTLPLALHLPSPPESTTAFLILLHGLGDSEAPFASFARAMALPGVLAISVRGVAPLPSALLLPPEGGGGGAGAHFHWGDDLSLDPRTGDIDADPGFRRASRAIIHQLIRGVLVEKCGWEVDDVILFGFRQGGSLALGLASELRNETLKGVVSIGGPLPVSMIPTTSARAKSHTEVLLCQLDEDMVDAVESEFEHVTVARWKRQDVTMPRNRDEMLPIMKFLADRLKTV</sequence>
<evidence type="ECO:0000259" key="2">
    <source>
        <dbReference type="Pfam" id="PF02230"/>
    </source>
</evidence>
<dbReference type="GO" id="GO:0008474">
    <property type="term" value="F:palmitoyl-(protein) hydrolase activity"/>
    <property type="evidence" value="ECO:0007669"/>
    <property type="project" value="TreeGrafter"/>
</dbReference>
<dbReference type="SUPFAM" id="SSF53474">
    <property type="entry name" value="alpha/beta-Hydrolases"/>
    <property type="match status" value="1"/>
</dbReference>